<protein>
    <recommendedName>
        <fullName evidence="2">cyclic-guanylate-specific phosphodiesterase</fullName>
        <ecNumber evidence="2">3.1.4.52</ecNumber>
    </recommendedName>
</protein>
<keyword evidence="13" id="KW-1185">Reference proteome</keyword>
<dbReference type="SUPFAM" id="SSF141868">
    <property type="entry name" value="EAL domain-like"/>
    <property type="match status" value="1"/>
</dbReference>
<evidence type="ECO:0000256" key="10">
    <source>
        <dbReference type="SAM" id="Phobius"/>
    </source>
</evidence>
<dbReference type="PANTHER" id="PTHR33121:SF79">
    <property type="entry name" value="CYCLIC DI-GMP PHOSPHODIESTERASE PDED-RELATED"/>
    <property type="match status" value="1"/>
</dbReference>
<dbReference type="EC" id="3.1.4.52" evidence="2"/>
<evidence type="ECO:0000256" key="7">
    <source>
        <dbReference type="ARBA" id="ARBA00022989"/>
    </source>
</evidence>
<dbReference type="InterPro" id="IPR035919">
    <property type="entry name" value="EAL_sf"/>
</dbReference>
<evidence type="ECO:0000256" key="6">
    <source>
        <dbReference type="ARBA" id="ARBA00022801"/>
    </source>
</evidence>
<dbReference type="RefSeq" id="WP_187808360.1">
    <property type="nucleotide sequence ID" value="NZ_LZEU01000001.1"/>
</dbReference>
<comment type="caution">
    <text evidence="12">The sequence shown here is derived from an EMBL/GenBank/DDBJ whole genome shotgun (WGS) entry which is preliminary data.</text>
</comment>
<evidence type="ECO:0000256" key="3">
    <source>
        <dbReference type="ARBA" id="ARBA00022475"/>
    </source>
</evidence>
<name>A0ABR7S5R9_AQUAC</name>
<gene>
    <name evidence="12" type="ORF">A9179_21860</name>
</gene>
<dbReference type="Proteomes" id="UP000744555">
    <property type="component" value="Unassembled WGS sequence"/>
</dbReference>
<dbReference type="Pfam" id="PF12792">
    <property type="entry name" value="CSS-motif"/>
    <property type="match status" value="1"/>
</dbReference>
<dbReference type="InterPro" id="IPR001633">
    <property type="entry name" value="EAL_dom"/>
</dbReference>
<dbReference type="InterPro" id="IPR024744">
    <property type="entry name" value="CSS-motif_dom"/>
</dbReference>
<evidence type="ECO:0000256" key="4">
    <source>
        <dbReference type="ARBA" id="ARBA00022636"/>
    </source>
</evidence>
<keyword evidence="6" id="KW-0378">Hydrolase</keyword>
<keyword evidence="5 10" id="KW-0812">Transmembrane</keyword>
<accession>A0ABR7S5R9</accession>
<sequence length="527" mass="57888">MPPQLPRLRRTLYRPWPMALLATLCSVVLLGLGGLWLANHQAQQAESERLQAAGQRFLQRLEQIFGQLEETLDLLERQPLRGCDLAMVETLRQVTFSHRFVYEAAFIGGDQHCSSSPKRSSFGAERPPDIQGRQQSYWLNTSAQPDDDLAALVVQRGYFRLSTARGHLADVVELPPGGSLLLVTHATNSALPVLGPPQAWPPAGGWPTGQSLLVGQHQLVYRMPTQSPDFDLVLFADRSVLQQRLREGLSGWLPAAVLLALLFGVLTYHLVSYQLSLPGSLPAALRRRALRVRFQPIYDLASRRCVGAEALVRWRRADGRLMGPDMFIPMAESSGLIRDITDYVLEQVLVQLGDCLRQHPGLYISINLAACDVAEPRIGALATRLLLQYRVGAGQIAFEVTESGLADIQAAKGVLAELRGYGHRVLIDDFGTGYSSLAYLQELPADVLKIDKSFVDALGHDAASSGVAPHIIQMAAALQLKVVAEGIEHEAQALYLAEQGAECGQGWLFAKPLTARQFRRLVEHQAA</sequence>
<evidence type="ECO:0000256" key="8">
    <source>
        <dbReference type="ARBA" id="ARBA00023136"/>
    </source>
</evidence>
<dbReference type="SMART" id="SM00052">
    <property type="entry name" value="EAL"/>
    <property type="match status" value="1"/>
</dbReference>
<evidence type="ECO:0000256" key="2">
    <source>
        <dbReference type="ARBA" id="ARBA00012282"/>
    </source>
</evidence>
<dbReference type="EMBL" id="LZEU01000001">
    <property type="protein sequence ID" value="MBC9252920.1"/>
    <property type="molecule type" value="Genomic_DNA"/>
</dbReference>
<organism evidence="12 13">
    <name type="scientific">Aquipseudomonas alcaligenes</name>
    <name type="common">Pseudomonas alcaligenes</name>
    <dbReference type="NCBI Taxonomy" id="43263"/>
    <lineage>
        <taxon>Bacteria</taxon>
        <taxon>Pseudomonadati</taxon>
        <taxon>Pseudomonadota</taxon>
        <taxon>Gammaproteobacteria</taxon>
        <taxon>Pseudomonadales</taxon>
        <taxon>Pseudomonadaceae</taxon>
        <taxon>Aquipseudomonas</taxon>
    </lineage>
</organism>
<evidence type="ECO:0000259" key="11">
    <source>
        <dbReference type="PROSITE" id="PS50883"/>
    </source>
</evidence>
<dbReference type="CDD" id="cd01948">
    <property type="entry name" value="EAL"/>
    <property type="match status" value="1"/>
</dbReference>
<evidence type="ECO:0000256" key="5">
    <source>
        <dbReference type="ARBA" id="ARBA00022692"/>
    </source>
</evidence>
<dbReference type="PROSITE" id="PS50883">
    <property type="entry name" value="EAL"/>
    <property type="match status" value="1"/>
</dbReference>
<evidence type="ECO:0000256" key="1">
    <source>
        <dbReference type="ARBA" id="ARBA00004651"/>
    </source>
</evidence>
<keyword evidence="8 10" id="KW-0472">Membrane</keyword>
<keyword evidence="4" id="KW-0973">c-di-GMP</keyword>
<evidence type="ECO:0000256" key="9">
    <source>
        <dbReference type="ARBA" id="ARBA00034290"/>
    </source>
</evidence>
<dbReference type="PANTHER" id="PTHR33121">
    <property type="entry name" value="CYCLIC DI-GMP PHOSPHODIESTERASE PDEF"/>
    <property type="match status" value="1"/>
</dbReference>
<comment type="catalytic activity">
    <reaction evidence="9">
        <text>3',3'-c-di-GMP + H2O = 5'-phosphoguanylyl(3'-&gt;5')guanosine + H(+)</text>
        <dbReference type="Rhea" id="RHEA:24902"/>
        <dbReference type="ChEBI" id="CHEBI:15377"/>
        <dbReference type="ChEBI" id="CHEBI:15378"/>
        <dbReference type="ChEBI" id="CHEBI:58754"/>
        <dbReference type="ChEBI" id="CHEBI:58805"/>
        <dbReference type="EC" id="3.1.4.52"/>
    </reaction>
</comment>
<reference evidence="12 13" key="1">
    <citation type="submission" date="2016-06" db="EMBL/GenBank/DDBJ databases">
        <authorList>
            <person name="Ramos C."/>
            <person name="Pintado A."/>
            <person name="Crespo-Gomez J.I."/>
        </authorList>
    </citation>
    <scope>NUCLEOTIDE SEQUENCE [LARGE SCALE GENOMIC DNA]</scope>
    <source>
        <strain evidence="12 13">AVO110</strain>
    </source>
</reference>
<proteinExistence type="predicted"/>
<feature type="transmembrane region" description="Helical" evidence="10">
    <location>
        <begin position="251"/>
        <end position="271"/>
    </location>
</feature>
<dbReference type="Gene3D" id="3.20.20.450">
    <property type="entry name" value="EAL domain"/>
    <property type="match status" value="1"/>
</dbReference>
<feature type="domain" description="EAL" evidence="11">
    <location>
        <begin position="274"/>
        <end position="526"/>
    </location>
</feature>
<keyword evidence="3" id="KW-1003">Cell membrane</keyword>
<dbReference type="InterPro" id="IPR050706">
    <property type="entry name" value="Cyclic-di-GMP_PDE-like"/>
</dbReference>
<evidence type="ECO:0000313" key="12">
    <source>
        <dbReference type="EMBL" id="MBC9252920.1"/>
    </source>
</evidence>
<keyword evidence="7 10" id="KW-1133">Transmembrane helix</keyword>
<dbReference type="Pfam" id="PF00563">
    <property type="entry name" value="EAL"/>
    <property type="match status" value="1"/>
</dbReference>
<comment type="subcellular location">
    <subcellularLocation>
        <location evidence="1">Cell membrane</location>
        <topology evidence="1">Multi-pass membrane protein</topology>
    </subcellularLocation>
</comment>
<evidence type="ECO:0000313" key="13">
    <source>
        <dbReference type="Proteomes" id="UP000744555"/>
    </source>
</evidence>